<name>H7EL22_9SPIR</name>
<dbReference type="AlphaFoldDB" id="H7EL22"/>
<keyword evidence="4" id="KW-1185">Reference proteome</keyword>
<dbReference type="EMBL" id="AGRW01000047">
    <property type="protein sequence ID" value="EIC01747.1"/>
    <property type="molecule type" value="Genomic_DNA"/>
</dbReference>
<protein>
    <submittedName>
        <fullName evidence="3">Metallophosphoesterase</fullName>
    </submittedName>
</protein>
<sequence length="164" mass="19291">MSIFFIADTHFGDERILRYENRPFLSVDKMNSEIIKKWNERVKDDDSVYLLGDVGDEAFLKDLSGKKFLVKGNHDTKSNEHYRCAGFLEVYDLPVIFQNFWLLSHEPLYVCQNMPYANIFGHVHANPIYKDFSEQSFCVSVERINYTPFSFDEIKRVIAEEKSK</sequence>
<evidence type="ECO:0000256" key="1">
    <source>
        <dbReference type="ARBA" id="ARBA00008950"/>
    </source>
</evidence>
<dbReference type="OrthoDB" id="5380073at2"/>
<feature type="domain" description="Calcineurin-like phosphoesterase" evidence="2">
    <location>
        <begin position="1"/>
        <end position="126"/>
    </location>
</feature>
<dbReference type="Pfam" id="PF12850">
    <property type="entry name" value="Metallophos_2"/>
    <property type="match status" value="1"/>
</dbReference>
<evidence type="ECO:0000259" key="2">
    <source>
        <dbReference type="Pfam" id="PF12850"/>
    </source>
</evidence>
<evidence type="ECO:0000313" key="3">
    <source>
        <dbReference type="EMBL" id="EIC01747.1"/>
    </source>
</evidence>
<dbReference type="Gene3D" id="3.60.21.10">
    <property type="match status" value="1"/>
</dbReference>
<dbReference type="PATRIC" id="fig|907348.3.peg.1606"/>
<comment type="similarity">
    <text evidence="1">Belongs to the metallophosphoesterase superfamily. YfcE family.</text>
</comment>
<dbReference type="InterPro" id="IPR024654">
    <property type="entry name" value="Calcineurin-like_PHP_lpxH"/>
</dbReference>
<dbReference type="STRING" id="907348.TresaDRAFT_1036"/>
<dbReference type="Proteomes" id="UP000003571">
    <property type="component" value="Unassembled WGS sequence"/>
</dbReference>
<organism evidence="3 4">
    <name type="scientific">Treponema saccharophilum DSM 2985</name>
    <dbReference type="NCBI Taxonomy" id="907348"/>
    <lineage>
        <taxon>Bacteria</taxon>
        <taxon>Pseudomonadati</taxon>
        <taxon>Spirochaetota</taxon>
        <taxon>Spirochaetia</taxon>
        <taxon>Spirochaetales</taxon>
        <taxon>Treponemataceae</taxon>
        <taxon>Treponema</taxon>
    </lineage>
</organism>
<reference evidence="3 4" key="1">
    <citation type="submission" date="2011-09" db="EMBL/GenBank/DDBJ databases">
        <title>The draft genome of Treponema saccharophilum DSM 2985.</title>
        <authorList>
            <consortium name="US DOE Joint Genome Institute (JGI-PGF)"/>
            <person name="Lucas S."/>
            <person name="Copeland A."/>
            <person name="Lapidus A."/>
            <person name="Glavina del Rio T."/>
            <person name="Dalin E."/>
            <person name="Tice H."/>
            <person name="Bruce D."/>
            <person name="Goodwin L."/>
            <person name="Pitluck S."/>
            <person name="Peters L."/>
            <person name="Kyrpides N."/>
            <person name="Mavromatis K."/>
            <person name="Ivanova N."/>
            <person name="Markowitz V."/>
            <person name="Cheng J.-F."/>
            <person name="Hugenholtz P."/>
            <person name="Woyke T."/>
            <person name="Wu D."/>
            <person name="Gronow S."/>
            <person name="Wellnitz S."/>
            <person name="Brambilla E."/>
            <person name="Klenk H.-P."/>
            <person name="Eisen J.A."/>
        </authorList>
    </citation>
    <scope>NUCLEOTIDE SEQUENCE [LARGE SCALE GENOMIC DNA]</scope>
    <source>
        <strain evidence="3 4">DSM 2985</strain>
    </source>
</reference>
<dbReference type="RefSeq" id="WP_002704503.1">
    <property type="nucleotide sequence ID" value="NZ_AGRW01000047.1"/>
</dbReference>
<dbReference type="InterPro" id="IPR029052">
    <property type="entry name" value="Metallo-depent_PP-like"/>
</dbReference>
<dbReference type="eggNOG" id="COG4186">
    <property type="taxonomic scope" value="Bacteria"/>
</dbReference>
<dbReference type="SUPFAM" id="SSF56300">
    <property type="entry name" value="Metallo-dependent phosphatases"/>
    <property type="match status" value="1"/>
</dbReference>
<gene>
    <name evidence="3" type="ORF">TresaDRAFT_1036</name>
</gene>
<evidence type="ECO:0000313" key="4">
    <source>
        <dbReference type="Proteomes" id="UP000003571"/>
    </source>
</evidence>
<comment type="caution">
    <text evidence="3">The sequence shown here is derived from an EMBL/GenBank/DDBJ whole genome shotgun (WGS) entry which is preliminary data.</text>
</comment>
<accession>H7EL22</accession>
<proteinExistence type="inferred from homology"/>